<dbReference type="RefSeq" id="WP_083616909.1">
    <property type="nucleotide sequence ID" value="NZ_LR734825.1"/>
</dbReference>
<comment type="caution">
    <text evidence="5">The sequence shown here is derived from an EMBL/GenBank/DDBJ whole genome shotgun (WGS) entry which is preliminary data.</text>
</comment>
<dbReference type="GO" id="GO:0006281">
    <property type="term" value="P:DNA repair"/>
    <property type="evidence" value="ECO:0007669"/>
    <property type="project" value="UniProtKB-KW"/>
</dbReference>
<organism evidence="5 6">
    <name type="scientific">Planktothrix serta PCC 8927</name>
    <dbReference type="NCBI Taxonomy" id="671068"/>
    <lineage>
        <taxon>Bacteria</taxon>
        <taxon>Bacillati</taxon>
        <taxon>Cyanobacteriota</taxon>
        <taxon>Cyanophyceae</taxon>
        <taxon>Oscillatoriophycideae</taxon>
        <taxon>Oscillatoriales</taxon>
        <taxon>Microcoleaceae</taxon>
        <taxon>Planktothrix</taxon>
    </lineage>
</organism>
<name>A0A7Z9DXV2_9CYAN</name>
<dbReference type="EMBL" id="CZCU02000135">
    <property type="protein sequence ID" value="VXD17450.1"/>
    <property type="molecule type" value="Genomic_DNA"/>
</dbReference>
<dbReference type="OrthoDB" id="12430at2"/>
<keyword evidence="2" id="KW-0067">ATP-binding</keyword>
<keyword evidence="2" id="KW-0547">Nucleotide-binding</keyword>
<dbReference type="InterPro" id="IPR011604">
    <property type="entry name" value="PDDEXK-like_dom_sf"/>
</dbReference>
<evidence type="ECO:0000256" key="3">
    <source>
        <dbReference type="ARBA" id="ARBA00023204"/>
    </source>
</evidence>
<proteinExistence type="predicted"/>
<reference evidence="5" key="1">
    <citation type="submission" date="2019-10" db="EMBL/GenBank/DDBJ databases">
        <authorList>
            <consortium name="Genoscope - CEA"/>
            <person name="William W."/>
        </authorList>
    </citation>
    <scope>NUCLEOTIDE SEQUENCE [LARGE SCALE GENOMIC DNA]</scope>
    <source>
        <strain evidence="5">BBR_PRJEB10992</strain>
    </source>
</reference>
<sequence length="405" mass="45243">MQLPSRDLPFEVPKYSLTGDVLSYQRCGLQYRYYNRSSLPPSRPVQLWTGEFVHGMMEEMYLHWQQNRTPFPWPSNQTPWGGSFSTSPNPNRVNYDLGVLGDQVEARLRASGKTPRNREARDSAYRRVEAAMNLLVPHLFPLITAVEEKLSSTRLMPIAGINAPPGQQPRGDRYELTGVVDVISSVSLISQQDNPLVQMINSQIPGLSGQFDVIVDYKAARRPPMTPPPNSKPYWQHEAWQVQTYAWLRAQQPNTNPVRAGILIYVNELSPSQTDLNELKREINQGLTDIFPSSGSADDYALGTWQSGYGQPLPSFTNSFLLQRAIRIVSVDHTEINQAVTEIDNVIARIEGCALHENVTGNIPNNWNADGGDGDCDACDFRRFCPSPASTRQTGQPPRPPVAPG</sequence>
<dbReference type="Proteomes" id="UP000184550">
    <property type="component" value="Unassembled WGS sequence"/>
</dbReference>
<dbReference type="Gene3D" id="3.90.320.10">
    <property type="match status" value="1"/>
</dbReference>
<keyword evidence="2" id="KW-0347">Helicase</keyword>
<evidence type="ECO:0000313" key="5">
    <source>
        <dbReference type="EMBL" id="VXD17450.1"/>
    </source>
</evidence>
<gene>
    <name evidence="5" type="ORF">PL8927_60037</name>
</gene>
<dbReference type="InterPro" id="IPR038726">
    <property type="entry name" value="PDDEXK_AddAB-type"/>
</dbReference>
<keyword evidence="1" id="KW-0227">DNA damage</keyword>
<dbReference type="AlphaFoldDB" id="A0A7Z9DXV2"/>
<evidence type="ECO:0000259" key="4">
    <source>
        <dbReference type="Pfam" id="PF12705"/>
    </source>
</evidence>
<evidence type="ECO:0000256" key="2">
    <source>
        <dbReference type="ARBA" id="ARBA00022806"/>
    </source>
</evidence>
<keyword evidence="6" id="KW-1185">Reference proteome</keyword>
<feature type="domain" description="PD-(D/E)XK endonuclease-like" evidence="4">
    <location>
        <begin position="213"/>
        <end position="386"/>
    </location>
</feature>
<dbReference type="GO" id="GO:0004386">
    <property type="term" value="F:helicase activity"/>
    <property type="evidence" value="ECO:0007669"/>
    <property type="project" value="UniProtKB-KW"/>
</dbReference>
<dbReference type="Pfam" id="PF12705">
    <property type="entry name" value="PDDEXK_1"/>
    <property type="match status" value="1"/>
</dbReference>
<keyword evidence="3" id="KW-0234">DNA repair</keyword>
<accession>A0A7Z9DXV2</accession>
<evidence type="ECO:0000256" key="1">
    <source>
        <dbReference type="ARBA" id="ARBA00022763"/>
    </source>
</evidence>
<evidence type="ECO:0000313" key="6">
    <source>
        <dbReference type="Proteomes" id="UP000184550"/>
    </source>
</evidence>
<protein>
    <recommendedName>
        <fullName evidence="4">PD-(D/E)XK endonuclease-like domain-containing protein</fullName>
    </recommendedName>
</protein>
<keyword evidence="2" id="KW-0378">Hydrolase</keyword>